<feature type="non-terminal residue" evidence="3">
    <location>
        <position position="209"/>
    </location>
</feature>
<reference evidence="3" key="1">
    <citation type="submission" date="2021-06" db="EMBL/GenBank/DDBJ databases">
        <authorList>
            <person name="Hodson N. C."/>
            <person name="Mongue J. A."/>
            <person name="Jaron S. K."/>
        </authorList>
    </citation>
    <scope>NUCLEOTIDE SEQUENCE</scope>
</reference>
<evidence type="ECO:0000313" key="3">
    <source>
        <dbReference type="EMBL" id="CAG7826481.1"/>
    </source>
</evidence>
<organism evidence="3 4">
    <name type="scientific">Allacma fusca</name>
    <dbReference type="NCBI Taxonomy" id="39272"/>
    <lineage>
        <taxon>Eukaryota</taxon>
        <taxon>Metazoa</taxon>
        <taxon>Ecdysozoa</taxon>
        <taxon>Arthropoda</taxon>
        <taxon>Hexapoda</taxon>
        <taxon>Collembola</taxon>
        <taxon>Symphypleona</taxon>
        <taxon>Sminthuridae</taxon>
        <taxon>Allacma</taxon>
    </lineage>
</organism>
<name>A0A8J2PSV4_9HEXA</name>
<accession>A0A8J2PSV4</accession>
<evidence type="ECO:0000256" key="1">
    <source>
        <dbReference type="SAM" id="MobiDB-lite"/>
    </source>
</evidence>
<keyword evidence="4" id="KW-1185">Reference proteome</keyword>
<dbReference type="AlphaFoldDB" id="A0A8J2PSV4"/>
<feature type="domain" description="DDE-1" evidence="2">
    <location>
        <begin position="1"/>
        <end position="69"/>
    </location>
</feature>
<dbReference type="GO" id="GO:0003676">
    <property type="term" value="F:nucleic acid binding"/>
    <property type="evidence" value="ECO:0007669"/>
    <property type="project" value="InterPro"/>
</dbReference>
<evidence type="ECO:0000313" key="4">
    <source>
        <dbReference type="Proteomes" id="UP000708208"/>
    </source>
</evidence>
<proteinExistence type="predicted"/>
<evidence type="ECO:0000259" key="2">
    <source>
        <dbReference type="Pfam" id="PF03184"/>
    </source>
</evidence>
<dbReference type="EMBL" id="CAJVCH010539913">
    <property type="protein sequence ID" value="CAG7826481.1"/>
    <property type="molecule type" value="Genomic_DNA"/>
</dbReference>
<comment type="caution">
    <text evidence="3">The sequence shown here is derived from an EMBL/GenBank/DDBJ whole genome shotgun (WGS) entry which is preliminary data.</text>
</comment>
<dbReference type="InterPro" id="IPR004875">
    <property type="entry name" value="DDE_SF_endonuclease_dom"/>
</dbReference>
<feature type="compositionally biased region" description="Pro residues" evidence="1">
    <location>
        <begin position="141"/>
        <end position="209"/>
    </location>
</feature>
<feature type="region of interest" description="Disordered" evidence="1">
    <location>
        <begin position="124"/>
        <end position="209"/>
    </location>
</feature>
<feature type="non-terminal residue" evidence="3">
    <location>
        <position position="1"/>
    </location>
</feature>
<dbReference type="Proteomes" id="UP000708208">
    <property type="component" value="Unassembled WGS sequence"/>
</dbReference>
<protein>
    <recommendedName>
        <fullName evidence="2">DDE-1 domain-containing protein</fullName>
    </recommendedName>
</protein>
<dbReference type="Pfam" id="PF03184">
    <property type="entry name" value="DDE_1"/>
    <property type="match status" value="1"/>
</dbReference>
<dbReference type="OrthoDB" id="8187571at2759"/>
<sequence>LLILDNHGSHISYAAVRYCRSHSIELLTLPPHTTHKWQPLDVCFFGPLKSKYSDYLVKWFSEHQRTNPKIEDIPAIFKFAFVDAAKPETAVNGFRKTGLWQHNLETGEWGPNKHTFDAEFIDEDSDAEDLPPGSPAGESPPDSPPESPPSSPAESPPDSPPESPPDSPPESPPNYSPQSPPTSPPQSPPTSPPRSPPTSPPRSPPNFPL</sequence>
<gene>
    <name evidence="3" type="ORF">AFUS01_LOCUS36532</name>
</gene>